<protein>
    <submittedName>
        <fullName evidence="1">Uncharacterized protein</fullName>
    </submittedName>
</protein>
<comment type="caution">
    <text evidence="1">The sequence shown here is derived from an EMBL/GenBank/DDBJ whole genome shotgun (WGS) entry which is preliminary data.</text>
</comment>
<reference evidence="1 2" key="1">
    <citation type="journal article" date="2019" name="Sci. Rep.">
        <title>Orb-weaving spider Araneus ventricosus genome elucidates the spidroin gene catalogue.</title>
        <authorList>
            <person name="Kono N."/>
            <person name="Nakamura H."/>
            <person name="Ohtoshi R."/>
            <person name="Moran D.A.P."/>
            <person name="Shinohara A."/>
            <person name="Yoshida Y."/>
            <person name="Fujiwara M."/>
            <person name="Mori M."/>
            <person name="Tomita M."/>
            <person name="Arakawa K."/>
        </authorList>
    </citation>
    <scope>NUCLEOTIDE SEQUENCE [LARGE SCALE GENOMIC DNA]</scope>
</reference>
<evidence type="ECO:0000313" key="2">
    <source>
        <dbReference type="Proteomes" id="UP000499080"/>
    </source>
</evidence>
<name>A0A4Y2CPN6_ARAVE</name>
<dbReference type="EMBL" id="BGPR01000228">
    <property type="protein sequence ID" value="GBM06392.1"/>
    <property type="molecule type" value="Genomic_DNA"/>
</dbReference>
<accession>A0A4Y2CPN6</accession>
<evidence type="ECO:0000313" key="1">
    <source>
        <dbReference type="EMBL" id="GBM06392.1"/>
    </source>
</evidence>
<organism evidence="1 2">
    <name type="scientific">Araneus ventricosus</name>
    <name type="common">Orbweaver spider</name>
    <name type="synonym">Epeira ventricosa</name>
    <dbReference type="NCBI Taxonomy" id="182803"/>
    <lineage>
        <taxon>Eukaryota</taxon>
        <taxon>Metazoa</taxon>
        <taxon>Ecdysozoa</taxon>
        <taxon>Arthropoda</taxon>
        <taxon>Chelicerata</taxon>
        <taxon>Arachnida</taxon>
        <taxon>Araneae</taxon>
        <taxon>Araneomorphae</taxon>
        <taxon>Entelegynae</taxon>
        <taxon>Araneoidea</taxon>
        <taxon>Araneidae</taxon>
        <taxon>Araneus</taxon>
    </lineage>
</organism>
<proteinExistence type="predicted"/>
<dbReference type="Proteomes" id="UP000499080">
    <property type="component" value="Unassembled WGS sequence"/>
</dbReference>
<gene>
    <name evidence="1" type="ORF">AVEN_266348_1</name>
</gene>
<keyword evidence="2" id="KW-1185">Reference proteome</keyword>
<dbReference type="AlphaFoldDB" id="A0A4Y2CPN6"/>
<sequence length="101" mass="11157">MQATAILDMIQATVSFPNPTTASISFSFREKTGAELLRIPMPIPFRLLSASHSYSSGRRSVETDGEMPIPIAPVTFGWWGFRLRQRPLPGGWEGCGRDSSE</sequence>